<evidence type="ECO:0000313" key="1">
    <source>
        <dbReference type="EMBL" id="VTS30505.1"/>
    </source>
</evidence>
<name>A0A4U9YTU1_STRMT</name>
<organism evidence="1 2">
    <name type="scientific">Streptococcus mitis</name>
    <dbReference type="NCBI Taxonomy" id="28037"/>
    <lineage>
        <taxon>Bacteria</taxon>
        <taxon>Bacillati</taxon>
        <taxon>Bacillota</taxon>
        <taxon>Bacilli</taxon>
        <taxon>Lactobacillales</taxon>
        <taxon>Streptococcaceae</taxon>
        <taxon>Streptococcus</taxon>
        <taxon>Streptococcus mitis group</taxon>
    </lineage>
</organism>
<gene>
    <name evidence="1" type="ORF">NCTC11189_00935</name>
</gene>
<dbReference type="EMBL" id="CABEHV010000004">
    <property type="protein sequence ID" value="VTS30505.1"/>
    <property type="molecule type" value="Genomic_DNA"/>
</dbReference>
<proteinExistence type="predicted"/>
<accession>A0A4U9YTU1</accession>
<evidence type="ECO:0000313" key="2">
    <source>
        <dbReference type="Proteomes" id="UP000387692"/>
    </source>
</evidence>
<dbReference type="AlphaFoldDB" id="A0A4U9YTU1"/>
<dbReference type="Proteomes" id="UP000387692">
    <property type="component" value="Unassembled WGS sequence"/>
</dbReference>
<protein>
    <submittedName>
        <fullName evidence="1">Uncharacterized protein</fullName>
    </submittedName>
</protein>
<sequence length="34" mass="4180">MYKKELEINRKLLLLNEKNIFKIKIQKTLDKYLG</sequence>
<reference evidence="1 2" key="1">
    <citation type="submission" date="2019-05" db="EMBL/GenBank/DDBJ databases">
        <authorList>
            <consortium name="Pathogen Informatics"/>
        </authorList>
    </citation>
    <scope>NUCLEOTIDE SEQUENCE [LARGE SCALE GENOMIC DNA]</scope>
    <source>
        <strain evidence="1 2">NCTC11189</strain>
    </source>
</reference>